<name>A0A0B7MVU6_9FUNG</name>
<protein>
    <submittedName>
        <fullName evidence="2">Uncharacterized protein</fullName>
    </submittedName>
</protein>
<proteinExistence type="predicted"/>
<dbReference type="EMBL" id="LN719137">
    <property type="protein sequence ID" value="CEP07248.1"/>
    <property type="molecule type" value="Genomic_DNA"/>
</dbReference>
<evidence type="ECO:0000313" key="2">
    <source>
        <dbReference type="EMBL" id="CEP07248.1"/>
    </source>
</evidence>
<sequence>MQVFAASIGNNSNNNVTRNNPALAAVIFAPPIPIQVPTISSVRPASAPIAPMPLPAHLFLQSAQSPKQKVKRRQNPTKLRHHTLSEIKN</sequence>
<evidence type="ECO:0000256" key="1">
    <source>
        <dbReference type="SAM" id="MobiDB-lite"/>
    </source>
</evidence>
<dbReference type="AlphaFoldDB" id="A0A0B7MVU6"/>
<evidence type="ECO:0000313" key="3">
    <source>
        <dbReference type="Proteomes" id="UP000054107"/>
    </source>
</evidence>
<feature type="region of interest" description="Disordered" evidence="1">
    <location>
        <begin position="63"/>
        <end position="89"/>
    </location>
</feature>
<keyword evidence="3" id="KW-1185">Reference proteome</keyword>
<organism evidence="2 3">
    <name type="scientific">Parasitella parasitica</name>
    <dbReference type="NCBI Taxonomy" id="35722"/>
    <lineage>
        <taxon>Eukaryota</taxon>
        <taxon>Fungi</taxon>
        <taxon>Fungi incertae sedis</taxon>
        <taxon>Mucoromycota</taxon>
        <taxon>Mucoromycotina</taxon>
        <taxon>Mucoromycetes</taxon>
        <taxon>Mucorales</taxon>
        <taxon>Mucorineae</taxon>
        <taxon>Mucoraceae</taxon>
        <taxon>Parasitella</taxon>
    </lineage>
</organism>
<feature type="compositionally biased region" description="Basic residues" evidence="1">
    <location>
        <begin position="68"/>
        <end position="82"/>
    </location>
</feature>
<reference evidence="2 3" key="1">
    <citation type="submission" date="2014-09" db="EMBL/GenBank/DDBJ databases">
        <authorList>
            <person name="Ellenberger Sabrina"/>
        </authorList>
    </citation>
    <scope>NUCLEOTIDE SEQUENCE [LARGE SCALE GENOMIC DNA]</scope>
    <source>
        <strain evidence="2 3">CBS 412.66</strain>
    </source>
</reference>
<gene>
    <name evidence="2" type="primary">PARPA_00528.1 scaffold 888</name>
</gene>
<dbReference type="Proteomes" id="UP000054107">
    <property type="component" value="Unassembled WGS sequence"/>
</dbReference>
<accession>A0A0B7MVU6</accession>